<comment type="caution">
    <text evidence="1">The sequence shown here is derived from an EMBL/GenBank/DDBJ whole genome shotgun (WGS) entry which is preliminary data.</text>
</comment>
<dbReference type="EMBL" id="ACSJ01000007">
    <property type="protein sequence ID" value="EES91294.1"/>
    <property type="molecule type" value="Genomic_DNA"/>
</dbReference>
<proteinExistence type="predicted"/>
<dbReference type="AlphaFoldDB" id="A0A9P2G7H1"/>
<gene>
    <name evidence="1" type="ORF">CLG_B1845</name>
</gene>
<organism evidence="1 2">
    <name type="scientific">Clostridium botulinum D str. 1873</name>
    <dbReference type="NCBI Taxonomy" id="592027"/>
    <lineage>
        <taxon>Bacteria</taxon>
        <taxon>Bacillati</taxon>
        <taxon>Bacillota</taxon>
        <taxon>Clostridia</taxon>
        <taxon>Eubacteriales</taxon>
        <taxon>Clostridiaceae</taxon>
        <taxon>Clostridium</taxon>
    </lineage>
</organism>
<protein>
    <submittedName>
        <fullName evidence="1">Uncharacterized protein</fullName>
    </submittedName>
</protein>
<reference evidence="1 2" key="1">
    <citation type="submission" date="2009-10" db="EMBL/GenBank/DDBJ databases">
        <authorList>
            <person name="Shrivastava S."/>
            <person name="Brinkac L.B."/>
            <person name="Brown J.L."/>
            <person name="Bruce D.B."/>
            <person name="Detter C."/>
            <person name="Green L.D."/>
            <person name="Munk C.A."/>
            <person name="Rogers Y.C."/>
            <person name="Tapia R."/>
            <person name="Saunders E.S."/>
            <person name="Sims D.R."/>
            <person name="Smith L.A."/>
            <person name="Smith T.J."/>
            <person name="Sutton G."/>
            <person name="Brettin T."/>
        </authorList>
    </citation>
    <scope>NUCLEOTIDE SEQUENCE [LARGE SCALE GENOMIC DNA]</scope>
    <source>
        <strain evidence="2">D str. 1873</strain>
    </source>
</reference>
<name>A0A9P2G7H1_CLOBO</name>
<sequence>MNYYNKYLDVVNTFFKCFTCVYVLDREKKKFRYSLYKK</sequence>
<dbReference type="Proteomes" id="UP000006160">
    <property type="component" value="Unassembled WGS sequence"/>
</dbReference>
<evidence type="ECO:0000313" key="1">
    <source>
        <dbReference type="EMBL" id="EES91294.1"/>
    </source>
</evidence>
<accession>A0A9P2G7H1</accession>
<evidence type="ECO:0000313" key="2">
    <source>
        <dbReference type="Proteomes" id="UP000006160"/>
    </source>
</evidence>